<evidence type="ECO:0000259" key="4">
    <source>
        <dbReference type="PROSITE" id="PS50853"/>
    </source>
</evidence>
<keyword evidence="1" id="KW-0677">Repeat</keyword>
<keyword evidence="2" id="KW-0472">Membrane</keyword>
<dbReference type="EMBL" id="JAEAOA010002127">
    <property type="protein sequence ID" value="KAK3576051.1"/>
    <property type="molecule type" value="Genomic_DNA"/>
</dbReference>
<dbReference type="PANTHER" id="PTHR13817">
    <property type="entry name" value="TITIN"/>
    <property type="match status" value="1"/>
</dbReference>
<dbReference type="InterPro" id="IPR013783">
    <property type="entry name" value="Ig-like_fold"/>
</dbReference>
<dbReference type="PROSITE" id="PS50853">
    <property type="entry name" value="FN3"/>
    <property type="match status" value="2"/>
</dbReference>
<dbReference type="Pfam" id="PF07679">
    <property type="entry name" value="I-set"/>
    <property type="match status" value="1"/>
</dbReference>
<proteinExistence type="predicted"/>
<reference evidence="5" key="1">
    <citation type="journal article" date="2021" name="Genome Biol. Evol.">
        <title>A High-Quality Reference Genome for a Parasitic Bivalve with Doubly Uniparental Inheritance (Bivalvia: Unionida).</title>
        <authorList>
            <person name="Smith C.H."/>
        </authorList>
    </citation>
    <scope>NUCLEOTIDE SEQUENCE</scope>
    <source>
        <strain evidence="5">CHS0354</strain>
    </source>
</reference>
<dbReference type="CDD" id="cd00063">
    <property type="entry name" value="FN3"/>
    <property type="match status" value="2"/>
</dbReference>
<name>A0AAE0RMD8_9BIVA</name>
<evidence type="ECO:0000256" key="2">
    <source>
        <dbReference type="SAM" id="Phobius"/>
    </source>
</evidence>
<feature type="domain" description="Ig-like" evidence="3">
    <location>
        <begin position="42"/>
        <end position="122"/>
    </location>
</feature>
<dbReference type="SMART" id="SM00060">
    <property type="entry name" value="FN3"/>
    <property type="match status" value="2"/>
</dbReference>
<comment type="caution">
    <text evidence="5">The sequence shown here is derived from an EMBL/GenBank/DDBJ whole genome shotgun (WGS) entry which is preliminary data.</text>
</comment>
<dbReference type="CDD" id="cd00096">
    <property type="entry name" value="Ig"/>
    <property type="match status" value="1"/>
</dbReference>
<dbReference type="SUPFAM" id="SSF48726">
    <property type="entry name" value="Immunoglobulin"/>
    <property type="match status" value="1"/>
</dbReference>
<protein>
    <submittedName>
        <fullName evidence="5">Uncharacterized protein</fullName>
    </submittedName>
</protein>
<feature type="transmembrane region" description="Helical" evidence="2">
    <location>
        <begin position="355"/>
        <end position="378"/>
    </location>
</feature>
<reference evidence="5" key="2">
    <citation type="journal article" date="2021" name="Genome Biol. Evol.">
        <title>Developing a high-quality reference genome for a parasitic bivalve with doubly uniparental inheritance (Bivalvia: Unionida).</title>
        <authorList>
            <person name="Smith C.H."/>
        </authorList>
    </citation>
    <scope>NUCLEOTIDE SEQUENCE</scope>
    <source>
        <strain evidence="5">CHS0354</strain>
        <tissue evidence="5">Mantle</tissue>
    </source>
</reference>
<dbReference type="InterPro" id="IPR050964">
    <property type="entry name" value="Striated_Muscle_Regulatory"/>
</dbReference>
<dbReference type="InterPro" id="IPR013098">
    <property type="entry name" value="Ig_I-set"/>
</dbReference>
<dbReference type="InterPro" id="IPR007110">
    <property type="entry name" value="Ig-like_dom"/>
</dbReference>
<keyword evidence="2" id="KW-1133">Transmembrane helix</keyword>
<sequence length="379" mass="42188">MGDYMCQAHNNDGDDISYGHLSVRYAAKFNKQPQAPFYNWYGNDKGNVTCIVNGNPLPVVQWFKGGNQITGHASYTIKTIEEVDKFQVTSILHAKLDNSSEQHILGDYICKGLNAVGTNNITIRMLQADEPPAPVVSVDYYTAHTIRLAINVQSIQGPPVTKFNIRYKVQSSKENPMTAEAPVEWRYNFDDQPVPRACITLDNLAVKTLYIITVTAVNDVGESAPFEFNQQTRPYSVPQQVVITSPSPDSPHPTSFQLMWNKPDDGGSEIQKYILSYREVEIIPNRTQYELSKPLSGFTYVDHIPPTAVTYLLSSLIPGTYYQVEVQAVNTQGTSIPQSYIFKTKGDSSAISGSLLLFTMSTIVTITMTALITCLQVFM</sequence>
<reference evidence="5" key="3">
    <citation type="submission" date="2023-05" db="EMBL/GenBank/DDBJ databases">
        <authorList>
            <person name="Smith C.H."/>
        </authorList>
    </citation>
    <scope>NUCLEOTIDE SEQUENCE</scope>
    <source>
        <strain evidence="5">CHS0354</strain>
        <tissue evidence="5">Mantle</tissue>
    </source>
</reference>
<accession>A0AAE0RMD8</accession>
<dbReference type="InterPro" id="IPR003961">
    <property type="entry name" value="FN3_dom"/>
</dbReference>
<evidence type="ECO:0000259" key="3">
    <source>
        <dbReference type="PROSITE" id="PS50835"/>
    </source>
</evidence>
<dbReference type="Pfam" id="PF00041">
    <property type="entry name" value="fn3"/>
    <property type="match status" value="1"/>
</dbReference>
<evidence type="ECO:0000313" key="5">
    <source>
        <dbReference type="EMBL" id="KAK3576051.1"/>
    </source>
</evidence>
<evidence type="ECO:0000256" key="1">
    <source>
        <dbReference type="ARBA" id="ARBA00022737"/>
    </source>
</evidence>
<dbReference type="AlphaFoldDB" id="A0AAE0RMD8"/>
<dbReference type="PROSITE" id="PS50835">
    <property type="entry name" value="IG_LIKE"/>
    <property type="match status" value="1"/>
</dbReference>
<gene>
    <name evidence="5" type="ORF">CHS0354_036330</name>
</gene>
<dbReference type="InterPro" id="IPR036179">
    <property type="entry name" value="Ig-like_dom_sf"/>
</dbReference>
<evidence type="ECO:0000313" key="6">
    <source>
        <dbReference type="Proteomes" id="UP001195483"/>
    </source>
</evidence>
<dbReference type="SUPFAM" id="SSF49265">
    <property type="entry name" value="Fibronectin type III"/>
    <property type="match status" value="1"/>
</dbReference>
<dbReference type="InterPro" id="IPR036116">
    <property type="entry name" value="FN3_sf"/>
</dbReference>
<keyword evidence="2" id="KW-0812">Transmembrane</keyword>
<feature type="domain" description="Fibronectin type-III" evidence="4">
    <location>
        <begin position="237"/>
        <end position="347"/>
    </location>
</feature>
<feature type="domain" description="Fibronectin type-III" evidence="4">
    <location>
        <begin position="131"/>
        <end position="236"/>
    </location>
</feature>
<dbReference type="Gene3D" id="2.60.40.10">
    <property type="entry name" value="Immunoglobulins"/>
    <property type="match status" value="3"/>
</dbReference>
<keyword evidence="6" id="KW-1185">Reference proteome</keyword>
<dbReference type="PANTHER" id="PTHR13817:SF166">
    <property type="entry name" value="NEURONAL IGCAM-RELATED"/>
    <property type="match status" value="1"/>
</dbReference>
<organism evidence="5 6">
    <name type="scientific">Potamilus streckersoni</name>
    <dbReference type="NCBI Taxonomy" id="2493646"/>
    <lineage>
        <taxon>Eukaryota</taxon>
        <taxon>Metazoa</taxon>
        <taxon>Spiralia</taxon>
        <taxon>Lophotrochozoa</taxon>
        <taxon>Mollusca</taxon>
        <taxon>Bivalvia</taxon>
        <taxon>Autobranchia</taxon>
        <taxon>Heteroconchia</taxon>
        <taxon>Palaeoheterodonta</taxon>
        <taxon>Unionida</taxon>
        <taxon>Unionoidea</taxon>
        <taxon>Unionidae</taxon>
        <taxon>Ambleminae</taxon>
        <taxon>Lampsilini</taxon>
        <taxon>Potamilus</taxon>
    </lineage>
</organism>
<dbReference type="Proteomes" id="UP001195483">
    <property type="component" value="Unassembled WGS sequence"/>
</dbReference>